<gene>
    <name evidence="1" type="ORF">J121_31</name>
</gene>
<evidence type="ECO:0000313" key="1">
    <source>
        <dbReference type="EMBL" id="KNH01835.1"/>
    </source>
</evidence>
<dbReference type="Proteomes" id="UP000037446">
    <property type="component" value="Unassembled WGS sequence"/>
</dbReference>
<reference evidence="1" key="1">
    <citation type="submission" date="2015-02" db="EMBL/GenBank/DDBJ databases">
        <authorList>
            <person name="Chooi Y.-H."/>
        </authorList>
    </citation>
    <scope>NUCLEOTIDE SEQUENCE [LARGE SCALE GENOMIC DNA]</scope>
    <source>
        <strain evidence="1">LAMA 915</strain>
    </source>
</reference>
<organism evidence="1 2">
    <name type="scientific">Qipengyuania citrea LAMA 915</name>
    <dbReference type="NCBI Taxonomy" id="1306953"/>
    <lineage>
        <taxon>Bacteria</taxon>
        <taxon>Pseudomonadati</taxon>
        <taxon>Pseudomonadota</taxon>
        <taxon>Alphaproteobacteria</taxon>
        <taxon>Sphingomonadales</taxon>
        <taxon>Erythrobacteraceae</taxon>
        <taxon>Qipengyuania</taxon>
    </lineage>
</organism>
<protein>
    <submittedName>
        <fullName evidence="1">Putative vgr related protein</fullName>
    </submittedName>
</protein>
<dbReference type="PATRIC" id="fig|1306953.7.peg.31"/>
<dbReference type="EMBL" id="JYNE01000025">
    <property type="protein sequence ID" value="KNH01835.1"/>
    <property type="molecule type" value="Genomic_DNA"/>
</dbReference>
<name>A0A0L1KCR5_9SPHN</name>
<dbReference type="STRING" id="1306953.J121_31"/>
<proteinExistence type="predicted"/>
<accession>A0A0L1KCR5</accession>
<dbReference type="GeneID" id="93685513"/>
<dbReference type="RefSeq" id="WP_050600535.1">
    <property type="nucleotide sequence ID" value="NZ_JYNE01000025.1"/>
</dbReference>
<sequence length="170" mass="19693">METHDQPVAHSCPAGGERRLTRGEIKLARSVFGDAIDYGKVTIRRRKWFPFQPRRITMAPRGHVHFHPRGDAYCDDFSTANVLRQGLLIHELVHVWQVQTMGDWYLVTRRMPWARYDYALKPGWPLDRYGIEQQAEIVKHAFWLRNGVKVAGIADPAAYDLLVRFPGAER</sequence>
<evidence type="ECO:0000313" key="2">
    <source>
        <dbReference type="Proteomes" id="UP000037446"/>
    </source>
</evidence>
<comment type="caution">
    <text evidence="1">The sequence shown here is derived from an EMBL/GenBank/DDBJ whole genome shotgun (WGS) entry which is preliminary data.</text>
</comment>
<dbReference type="AlphaFoldDB" id="A0A0L1KCR5"/>